<evidence type="ECO:0000313" key="3">
    <source>
        <dbReference type="Proteomes" id="UP001311799"/>
    </source>
</evidence>
<proteinExistence type="predicted"/>
<dbReference type="Gene3D" id="2.170.270.10">
    <property type="entry name" value="SET domain"/>
    <property type="match status" value="1"/>
</dbReference>
<dbReference type="PANTHER" id="PTHR12197">
    <property type="entry name" value="HISTONE-LYSINE N-METHYLTRANSFERASE SMYD"/>
    <property type="match status" value="1"/>
</dbReference>
<dbReference type="Pfam" id="PF00856">
    <property type="entry name" value="SET"/>
    <property type="match status" value="1"/>
</dbReference>
<keyword evidence="3" id="KW-1185">Reference proteome</keyword>
<dbReference type="CDD" id="cd20071">
    <property type="entry name" value="SET_SMYD"/>
    <property type="match status" value="1"/>
</dbReference>
<sequence length="467" mass="55371">MYKVVNSDLWLSSELQTLYNETKNKDSRMEIRDSYLKFEESLTDREICGYINKKICISGLNGSSCWKASEAISQGELLISENATCWDIIHVNRNSDDTTLCVWKQLITKCEKSKKLRLRIKDMFPRNQTDINKIKTESYYCRIPYSKIKEFYEESGELFKHVKLNEALRLYLVVKFNQMSMNMLPELWKTTFKWSKSFNVNGLFLNSSYFDHSCDPNVVRFYIGTMAVFRASRNIFPNEILSISYIENEHMYDPLWVRYCELNFWCLCDKCAHEIRDNSPNLSINEAIRVSKKNNPRYTLFDTHSFISLRRLNIKERITLSEEMLRNHFVSVPKDSPRLVFNDASKIISGLIFDNIHSRNFERAIHWIKFLLENNKFNDETVIPLYLLLGVLVRKTKQNQREANLCFQKAIKVFKTIFGKDNIKFFMKRYWGDVRFAIKGSNYFIKDRSFFLELKKVSSLLRTIFLS</sequence>
<dbReference type="EMBL" id="JAWDEY010000009">
    <property type="protein sequence ID" value="KAK6590091.1"/>
    <property type="molecule type" value="Genomic_DNA"/>
</dbReference>
<accession>A0AAV9XZI1</accession>
<name>A0AAV9XZI1_9CRYT</name>
<dbReference type="InterPro" id="IPR001214">
    <property type="entry name" value="SET_dom"/>
</dbReference>
<dbReference type="PROSITE" id="PS50280">
    <property type="entry name" value="SET"/>
    <property type="match status" value="1"/>
</dbReference>
<dbReference type="InterPro" id="IPR046341">
    <property type="entry name" value="SET_dom_sf"/>
</dbReference>
<evidence type="ECO:0000313" key="2">
    <source>
        <dbReference type="EMBL" id="KAK6590091.1"/>
    </source>
</evidence>
<organism evidence="2 3">
    <name type="scientific">Cryptosporidium xiaoi</name>
    <dbReference type="NCBI Taxonomy" id="659607"/>
    <lineage>
        <taxon>Eukaryota</taxon>
        <taxon>Sar</taxon>
        <taxon>Alveolata</taxon>
        <taxon>Apicomplexa</taxon>
        <taxon>Conoidasida</taxon>
        <taxon>Coccidia</taxon>
        <taxon>Eucoccidiorida</taxon>
        <taxon>Eimeriorina</taxon>
        <taxon>Cryptosporidiidae</taxon>
        <taxon>Cryptosporidium</taxon>
    </lineage>
</organism>
<gene>
    <name evidence="2" type="ORF">RS030_182763</name>
</gene>
<protein>
    <submittedName>
        <fullName evidence="2">SET domain containing</fullName>
    </submittedName>
</protein>
<dbReference type="SUPFAM" id="SSF82199">
    <property type="entry name" value="SET domain"/>
    <property type="match status" value="1"/>
</dbReference>
<comment type="caution">
    <text evidence="2">The sequence shown here is derived from an EMBL/GenBank/DDBJ whole genome shotgun (WGS) entry which is preliminary data.</text>
</comment>
<evidence type="ECO:0000259" key="1">
    <source>
        <dbReference type="PROSITE" id="PS50280"/>
    </source>
</evidence>
<feature type="domain" description="SET" evidence="1">
    <location>
        <begin position="27"/>
        <end position="246"/>
    </location>
</feature>
<dbReference type="AlphaFoldDB" id="A0AAV9XZI1"/>
<reference evidence="2 3" key="1">
    <citation type="submission" date="2023-10" db="EMBL/GenBank/DDBJ databases">
        <title>Comparative genomics analysis reveals potential genetic determinants of host preference in Cryptosporidium xiaoi.</title>
        <authorList>
            <person name="Xiao L."/>
            <person name="Li J."/>
        </authorList>
    </citation>
    <scope>NUCLEOTIDE SEQUENCE [LARGE SCALE GENOMIC DNA]</scope>
    <source>
        <strain evidence="2 3">52996</strain>
    </source>
</reference>
<dbReference type="InterPro" id="IPR050869">
    <property type="entry name" value="H3K4_H4K5_MeTrfase"/>
</dbReference>
<dbReference type="Proteomes" id="UP001311799">
    <property type="component" value="Unassembled WGS sequence"/>
</dbReference>